<sequence length="448" mass="49723">MAIQVMSKSIVKPAVATPDHLKICKLSFFDQLAPPAHVPLVSFYHNTTISQHEIRKHLVTSLSLALAKFYPFAGRFVQDGFYVDCNDEGVLYVEAEVDLELDAFLGIARKNVELVNDLVPWTSIGETSLVTTPIMGIKVTMFKCGGLSIAILLSHVIADGYTAATFVHEWAVTTSHQLATINHADVFATKSNNYEFGVATYFPSRDLSAEIKPAQVPSSKIKDGKIVTKRFVFDENAILTLKAKVSKSTNISRPTRVEVVTSTIWKALVNMAVNQSKRKQSTLYLHLNLRGRTSTMAPPLPSDNTSLCGNFYMEVPTKINNNQTDARDLHDIVNLLRKSLRNALGECSKISSPDKMFSEVAKNFNEIEEGKGSEEEDVHLLSTLCRFPVYEVDFGWGKPEWVTTGGIPAELIFLFDTKCETGIEAIVNLNEADMIEFENDVDINAYTS</sequence>
<organism evidence="4 5">
    <name type="scientific">Heracleum sosnowskyi</name>
    <dbReference type="NCBI Taxonomy" id="360622"/>
    <lineage>
        <taxon>Eukaryota</taxon>
        <taxon>Viridiplantae</taxon>
        <taxon>Streptophyta</taxon>
        <taxon>Embryophyta</taxon>
        <taxon>Tracheophyta</taxon>
        <taxon>Spermatophyta</taxon>
        <taxon>Magnoliopsida</taxon>
        <taxon>eudicotyledons</taxon>
        <taxon>Gunneridae</taxon>
        <taxon>Pentapetalae</taxon>
        <taxon>asterids</taxon>
        <taxon>campanulids</taxon>
        <taxon>Apiales</taxon>
        <taxon>Apiaceae</taxon>
        <taxon>Apioideae</taxon>
        <taxon>apioid superclade</taxon>
        <taxon>Tordylieae</taxon>
        <taxon>Tordyliinae</taxon>
        <taxon>Heracleum</taxon>
    </lineage>
</organism>
<comment type="similarity">
    <text evidence="1">Belongs to the plant acyltransferase family.</text>
</comment>
<keyword evidence="2 4" id="KW-0808">Transferase</keyword>
<dbReference type="InterPro" id="IPR023213">
    <property type="entry name" value="CAT-like_dom_sf"/>
</dbReference>
<comment type="caution">
    <text evidence="4">The sequence shown here is derived from an EMBL/GenBank/DDBJ whole genome shotgun (WGS) entry which is preliminary data.</text>
</comment>
<proteinExistence type="inferred from homology"/>
<dbReference type="PANTHER" id="PTHR31623:SF83">
    <property type="entry name" value="ACETYL-COA-BENZYLALCOHOL ACETYLTRANSFERASE-LIKE"/>
    <property type="match status" value="1"/>
</dbReference>
<evidence type="ECO:0000313" key="4">
    <source>
        <dbReference type="EMBL" id="KAK1384939.1"/>
    </source>
</evidence>
<evidence type="ECO:0000256" key="2">
    <source>
        <dbReference type="ARBA" id="ARBA00022679"/>
    </source>
</evidence>
<dbReference type="EMBL" id="JAUIZM010000005">
    <property type="protein sequence ID" value="KAK1384939.1"/>
    <property type="molecule type" value="Genomic_DNA"/>
</dbReference>
<protein>
    <submittedName>
        <fullName evidence="4">Ferulate monolignol transferase</fullName>
    </submittedName>
</protein>
<dbReference type="Proteomes" id="UP001237642">
    <property type="component" value="Unassembled WGS sequence"/>
</dbReference>
<keyword evidence="5" id="KW-1185">Reference proteome</keyword>
<evidence type="ECO:0000313" key="5">
    <source>
        <dbReference type="Proteomes" id="UP001237642"/>
    </source>
</evidence>
<dbReference type="GO" id="GO:0016746">
    <property type="term" value="F:acyltransferase activity"/>
    <property type="evidence" value="ECO:0007669"/>
    <property type="project" value="UniProtKB-KW"/>
</dbReference>
<evidence type="ECO:0000256" key="3">
    <source>
        <dbReference type="ARBA" id="ARBA00023315"/>
    </source>
</evidence>
<keyword evidence="3" id="KW-0012">Acyltransferase</keyword>
<name>A0AAD8IFM0_9APIA</name>
<dbReference type="Pfam" id="PF02458">
    <property type="entry name" value="Transferase"/>
    <property type="match status" value="1"/>
</dbReference>
<reference evidence="4" key="2">
    <citation type="submission" date="2023-05" db="EMBL/GenBank/DDBJ databases">
        <authorList>
            <person name="Schelkunov M.I."/>
        </authorList>
    </citation>
    <scope>NUCLEOTIDE SEQUENCE</scope>
    <source>
        <strain evidence="4">Hsosn_3</strain>
        <tissue evidence="4">Leaf</tissue>
    </source>
</reference>
<accession>A0AAD8IFM0</accession>
<dbReference type="AlphaFoldDB" id="A0AAD8IFM0"/>
<reference evidence="4" key="1">
    <citation type="submission" date="2023-02" db="EMBL/GenBank/DDBJ databases">
        <title>Genome of toxic invasive species Heracleum sosnowskyi carries increased number of genes despite the absence of recent whole-genome duplications.</title>
        <authorList>
            <person name="Schelkunov M."/>
            <person name="Shtratnikova V."/>
            <person name="Makarenko M."/>
            <person name="Klepikova A."/>
            <person name="Omelchenko D."/>
            <person name="Novikova G."/>
            <person name="Obukhova E."/>
            <person name="Bogdanov V."/>
            <person name="Penin A."/>
            <person name="Logacheva M."/>
        </authorList>
    </citation>
    <scope>NUCLEOTIDE SEQUENCE</scope>
    <source>
        <strain evidence="4">Hsosn_3</strain>
        <tissue evidence="4">Leaf</tissue>
    </source>
</reference>
<dbReference type="Gene3D" id="3.30.559.10">
    <property type="entry name" value="Chloramphenicol acetyltransferase-like domain"/>
    <property type="match status" value="2"/>
</dbReference>
<dbReference type="PANTHER" id="PTHR31623">
    <property type="entry name" value="F21J9.9"/>
    <property type="match status" value="1"/>
</dbReference>
<evidence type="ECO:0000256" key="1">
    <source>
        <dbReference type="ARBA" id="ARBA00009861"/>
    </source>
</evidence>
<gene>
    <name evidence="4" type="ORF">POM88_022674</name>
</gene>